<comment type="caution">
    <text evidence="2">The sequence shown here is derived from an EMBL/GenBank/DDBJ whole genome shotgun (WGS) entry which is preliminary data.</text>
</comment>
<protein>
    <submittedName>
        <fullName evidence="2">NUDIX domain-containing protein</fullName>
    </submittedName>
</protein>
<proteinExistence type="predicted"/>
<sequence>MKVSAGVLLFKKEKDSLYYFLIHPGGPFWKNKNLGAWSIPKGELLPDENPLERALIEFKEETGQSIEGEFIKLSPIKQKGGKTVYAWAVEADIDTSVLYSNTFSMEWPPNSGKITEIPEVDQWEWFPSEEALQRINTAQKDFITELENILKNNT</sequence>
<reference evidence="2 3" key="1">
    <citation type="journal article" date="2015" name="Int. J. Syst. Evol. Microbiol.">
        <title>Chryseobacterium sediminis sp. nov., isolated from a river sediment.</title>
        <authorList>
            <person name="Kampfer P."/>
            <person name="Busse H.J."/>
            <person name="McInroy J.A."/>
            <person name="Glaeser S.P."/>
        </authorList>
    </citation>
    <scope>NUCLEOTIDE SEQUENCE [LARGE SCALE GENOMIC DNA]</scope>
    <source>
        <strain evidence="2 3">IMT-174</strain>
    </source>
</reference>
<dbReference type="CDD" id="cd04662">
    <property type="entry name" value="NUDIX_Hydrolase"/>
    <property type="match status" value="1"/>
</dbReference>
<dbReference type="AlphaFoldDB" id="A0A5B2U9N6"/>
<feature type="domain" description="Nudix hydrolase" evidence="1">
    <location>
        <begin position="1"/>
        <end position="150"/>
    </location>
</feature>
<accession>A0A5B2U9N6</accession>
<gene>
    <name evidence="2" type="ORF">FW780_03765</name>
</gene>
<evidence type="ECO:0000313" key="2">
    <source>
        <dbReference type="EMBL" id="KAA2223334.1"/>
    </source>
</evidence>
<dbReference type="EMBL" id="VUNZ01000001">
    <property type="protein sequence ID" value="KAA2223334.1"/>
    <property type="molecule type" value="Genomic_DNA"/>
</dbReference>
<name>A0A5B2U9N6_9FLAO</name>
<dbReference type="PANTHER" id="PTHR21340">
    <property type="entry name" value="DIADENOSINE 5,5-P1,P4-TETRAPHOSPHATE PYROPHOSPHOHYDROLASE MUTT"/>
    <property type="match status" value="1"/>
</dbReference>
<dbReference type="GO" id="GO:0004081">
    <property type="term" value="F:bis(5'-nucleosyl)-tetraphosphatase (asymmetrical) activity"/>
    <property type="evidence" value="ECO:0007669"/>
    <property type="project" value="TreeGrafter"/>
</dbReference>
<dbReference type="InterPro" id="IPR015797">
    <property type="entry name" value="NUDIX_hydrolase-like_dom_sf"/>
</dbReference>
<organism evidence="2 3">
    <name type="scientific">Chryseobacterium sediminis</name>
    <dbReference type="NCBI Taxonomy" id="1679494"/>
    <lineage>
        <taxon>Bacteria</taxon>
        <taxon>Pseudomonadati</taxon>
        <taxon>Bacteroidota</taxon>
        <taxon>Flavobacteriia</taxon>
        <taxon>Flavobacteriales</taxon>
        <taxon>Weeksellaceae</taxon>
        <taxon>Chryseobacterium group</taxon>
        <taxon>Chryseobacterium</taxon>
    </lineage>
</organism>
<dbReference type="Pfam" id="PF00293">
    <property type="entry name" value="NUDIX"/>
    <property type="match status" value="1"/>
</dbReference>
<dbReference type="InterPro" id="IPR051325">
    <property type="entry name" value="Nudix_hydrolase_domain"/>
</dbReference>
<dbReference type="PROSITE" id="PS51462">
    <property type="entry name" value="NUDIX"/>
    <property type="match status" value="1"/>
</dbReference>
<dbReference type="PANTHER" id="PTHR21340:SF7">
    <property type="entry name" value="NUDIX HYDROLASE DOMAIN-CONTAINING PROTEIN"/>
    <property type="match status" value="1"/>
</dbReference>
<dbReference type="OrthoDB" id="954553at2"/>
<dbReference type="GO" id="GO:0006167">
    <property type="term" value="P:AMP biosynthetic process"/>
    <property type="evidence" value="ECO:0007669"/>
    <property type="project" value="TreeGrafter"/>
</dbReference>
<dbReference type="Proteomes" id="UP000323082">
    <property type="component" value="Unassembled WGS sequence"/>
</dbReference>
<dbReference type="Gene3D" id="3.90.79.10">
    <property type="entry name" value="Nucleoside Triphosphate Pyrophosphohydrolase"/>
    <property type="match status" value="1"/>
</dbReference>
<dbReference type="RefSeq" id="WP_149832274.1">
    <property type="nucleotide sequence ID" value="NZ_VUNZ01000001.1"/>
</dbReference>
<evidence type="ECO:0000313" key="3">
    <source>
        <dbReference type="Proteomes" id="UP000323082"/>
    </source>
</evidence>
<dbReference type="GO" id="GO:0006754">
    <property type="term" value="P:ATP biosynthetic process"/>
    <property type="evidence" value="ECO:0007669"/>
    <property type="project" value="TreeGrafter"/>
</dbReference>
<dbReference type="SUPFAM" id="SSF55811">
    <property type="entry name" value="Nudix"/>
    <property type="match status" value="1"/>
</dbReference>
<evidence type="ECO:0000259" key="1">
    <source>
        <dbReference type="PROSITE" id="PS51462"/>
    </source>
</evidence>
<dbReference type="InterPro" id="IPR000086">
    <property type="entry name" value="NUDIX_hydrolase_dom"/>
</dbReference>